<protein>
    <submittedName>
        <fullName evidence="1">Uncharacterized protein</fullName>
    </submittedName>
</protein>
<sequence>MKNTNQTQPFDDIQKEIQELKDELERIHYAGTIGLRQEYEKAKPALDSLKFLLQMNKSSSKDEQQDFQHQINSLTKEFFKHRRVTVIPFIKKEALDESTFREVHTLVESVYLMLIQAGIEVNIENTILNKE</sequence>
<evidence type="ECO:0000313" key="2">
    <source>
        <dbReference type="Proteomes" id="UP000541421"/>
    </source>
</evidence>
<comment type="caution">
    <text evidence="1">The sequence shown here is derived from an EMBL/GenBank/DDBJ whole genome shotgun (WGS) entry which is preliminary data.</text>
</comment>
<dbReference type="RefSeq" id="WP_171588242.1">
    <property type="nucleotide sequence ID" value="NZ_JABGBO010000003.1"/>
</dbReference>
<organism evidence="1 2">
    <name type="scientific">Pelistega europaea</name>
    <dbReference type="NCBI Taxonomy" id="106147"/>
    <lineage>
        <taxon>Bacteria</taxon>
        <taxon>Pseudomonadati</taxon>
        <taxon>Pseudomonadota</taxon>
        <taxon>Betaproteobacteria</taxon>
        <taxon>Burkholderiales</taxon>
        <taxon>Alcaligenaceae</taxon>
        <taxon>Pelistega</taxon>
    </lineage>
</organism>
<reference evidence="1 2" key="1">
    <citation type="submission" date="2020-05" db="EMBL/GenBank/DDBJ databases">
        <authorList>
            <person name="Niu N."/>
        </authorList>
    </citation>
    <scope>NUCLEOTIDE SEQUENCE [LARGE SCALE GENOMIC DNA]</scope>
    <source>
        <strain evidence="1 2">LMG10982</strain>
    </source>
</reference>
<evidence type="ECO:0000313" key="1">
    <source>
        <dbReference type="EMBL" id="NOL49274.1"/>
    </source>
</evidence>
<proteinExistence type="predicted"/>
<gene>
    <name evidence="1" type="ORF">HKX40_03840</name>
</gene>
<dbReference type="Proteomes" id="UP000541421">
    <property type="component" value="Unassembled WGS sequence"/>
</dbReference>
<keyword evidence="2" id="KW-1185">Reference proteome</keyword>
<dbReference type="EMBL" id="JABGBO010000003">
    <property type="protein sequence ID" value="NOL49274.1"/>
    <property type="molecule type" value="Genomic_DNA"/>
</dbReference>
<dbReference type="AlphaFoldDB" id="A0A7Y4P5V9"/>
<name>A0A7Y4P5V9_9BURK</name>
<accession>A0A7Y4P5V9</accession>